<keyword evidence="2" id="KW-1185">Reference proteome</keyword>
<evidence type="ECO:0000313" key="2">
    <source>
        <dbReference type="Proteomes" id="UP000050668"/>
    </source>
</evidence>
<accession>A0ABR5JYD0</accession>
<dbReference type="Proteomes" id="UP000050668">
    <property type="component" value="Unassembled WGS sequence"/>
</dbReference>
<evidence type="ECO:0000313" key="1">
    <source>
        <dbReference type="EMBL" id="KOS67116.1"/>
    </source>
</evidence>
<organism evidence="1 2">
    <name type="scientific">Lysinibacillus contaminans</name>
    <dbReference type="NCBI Taxonomy" id="1293441"/>
    <lineage>
        <taxon>Bacteria</taxon>
        <taxon>Bacillati</taxon>
        <taxon>Bacillota</taxon>
        <taxon>Bacilli</taxon>
        <taxon>Bacillales</taxon>
        <taxon>Bacillaceae</taxon>
        <taxon>Lysinibacillus</taxon>
    </lineage>
</organism>
<protein>
    <submittedName>
        <fullName evidence="1">Uncharacterized protein</fullName>
    </submittedName>
</protein>
<comment type="caution">
    <text evidence="1">The sequence shown here is derived from an EMBL/GenBank/DDBJ whole genome shotgun (WGS) entry which is preliminary data.</text>
</comment>
<name>A0ABR5JYD0_9BACI</name>
<dbReference type="RefSeq" id="WP_053584736.1">
    <property type="nucleotide sequence ID" value="NZ_LGRV01000004.1"/>
</dbReference>
<gene>
    <name evidence="1" type="ORF">AEA09_14785</name>
</gene>
<sequence length="88" mass="10027">MYELPKLQTELSEEGKAIQKRIEERAEPLKNISAYFDEVRKQEEEARAKAEAEEIKNLPPVPLTPEQHIAKLTEAIALLTEKIEGKGE</sequence>
<reference evidence="2" key="1">
    <citation type="submission" date="2015-07" db="EMBL/GenBank/DDBJ databases">
        <title>Fjat-14205 dsm 2895.</title>
        <authorList>
            <person name="Liu B."/>
            <person name="Wang J."/>
            <person name="Zhu Y."/>
            <person name="Liu G."/>
            <person name="Chen Q."/>
            <person name="Chen Z."/>
            <person name="Lan J."/>
            <person name="Che J."/>
            <person name="Ge C."/>
            <person name="Shi H."/>
            <person name="Pan Z."/>
            <person name="Liu X."/>
        </authorList>
    </citation>
    <scope>NUCLEOTIDE SEQUENCE [LARGE SCALE GENOMIC DNA]</scope>
    <source>
        <strain evidence="2">DSM 25560</strain>
    </source>
</reference>
<dbReference type="EMBL" id="LGRV01000004">
    <property type="protein sequence ID" value="KOS67116.1"/>
    <property type="molecule type" value="Genomic_DNA"/>
</dbReference>
<proteinExistence type="predicted"/>